<reference evidence="3" key="2">
    <citation type="submission" date="2020-09" db="EMBL/GenBank/DDBJ databases">
        <authorList>
            <person name="Sun Q."/>
            <person name="Ohkuma M."/>
        </authorList>
    </citation>
    <scope>NUCLEOTIDE SEQUENCE</scope>
    <source>
        <strain evidence="3">JCM 12580</strain>
    </source>
</reference>
<gene>
    <name evidence="3" type="ORF">GCM10007063_11690</name>
</gene>
<evidence type="ECO:0008006" key="5">
    <source>
        <dbReference type="Google" id="ProtNLM"/>
    </source>
</evidence>
<sequence>MMNWKRTLVAAPLSAALIFSAAGVPVSAEASDSNPSVDTAAVDLRADLGHLLSEHAFLAIEAMRNGADGSEDFQASVDALKSNTKDLSKAIASVYGDEAGQSFKDMWSAHIGYFVDYVNATAEGNKEAKQTALDNLSQYREDFSQFLETATDKRLEAGSLADSLQMHVDQLIGAFDSYAAEDYQQAYKHEREAIGHMHMVAKGLSSAVVDQMPDQFNNTMAVTPAGDLRADLGKLLSEHAGIAAIAMQNGIEGTADFEASTKALSGNTEDLSAAIASVYGEDAGKKFEDMWSEHIGYFVDYVNATAEEDEKAKQEAMDNLKMYKEDFSAFIEEATGGNVEASAMAEGLQTHVNQLIGAFDSYANGSYDEAFSQTRDAYGHMYGAAKLLSSGIVAQNSDKFASDMPSEMPDTGMGTMAEQNNDMMWAWILGAGVFALAALAAIRKYTTANHDK</sequence>
<feature type="chain" id="PRO_5039412840" description="Copper amine oxidase" evidence="2">
    <location>
        <begin position="22"/>
        <end position="452"/>
    </location>
</feature>
<keyword evidence="1" id="KW-1133">Transmembrane helix</keyword>
<evidence type="ECO:0000256" key="1">
    <source>
        <dbReference type="SAM" id="Phobius"/>
    </source>
</evidence>
<proteinExistence type="predicted"/>
<reference evidence="3" key="1">
    <citation type="journal article" date="2014" name="Int. J. Syst. Evol. Microbiol.">
        <title>Complete genome sequence of Corynebacterium casei LMG S-19264T (=DSM 44701T), isolated from a smear-ripened cheese.</title>
        <authorList>
            <consortium name="US DOE Joint Genome Institute (JGI-PGF)"/>
            <person name="Walter F."/>
            <person name="Albersmeier A."/>
            <person name="Kalinowski J."/>
            <person name="Ruckert C."/>
        </authorList>
    </citation>
    <scope>NUCLEOTIDE SEQUENCE</scope>
    <source>
        <strain evidence="3">JCM 12580</strain>
    </source>
</reference>
<keyword evidence="4" id="KW-1185">Reference proteome</keyword>
<name>A0A917PT82_9BACI</name>
<organism evidence="3 4">
    <name type="scientific">Lentibacillus kapialis</name>
    <dbReference type="NCBI Taxonomy" id="340214"/>
    <lineage>
        <taxon>Bacteria</taxon>
        <taxon>Bacillati</taxon>
        <taxon>Bacillota</taxon>
        <taxon>Bacilli</taxon>
        <taxon>Bacillales</taxon>
        <taxon>Bacillaceae</taxon>
        <taxon>Lentibacillus</taxon>
    </lineage>
</organism>
<dbReference type="EMBL" id="BMNQ01000010">
    <property type="protein sequence ID" value="GGJ90743.1"/>
    <property type="molecule type" value="Genomic_DNA"/>
</dbReference>
<feature type="transmembrane region" description="Helical" evidence="1">
    <location>
        <begin position="424"/>
        <end position="442"/>
    </location>
</feature>
<dbReference type="Proteomes" id="UP000658382">
    <property type="component" value="Unassembled WGS sequence"/>
</dbReference>
<evidence type="ECO:0000313" key="4">
    <source>
        <dbReference type="Proteomes" id="UP000658382"/>
    </source>
</evidence>
<evidence type="ECO:0000256" key="2">
    <source>
        <dbReference type="SAM" id="SignalP"/>
    </source>
</evidence>
<protein>
    <recommendedName>
        <fullName evidence="5">Copper amine oxidase</fullName>
    </recommendedName>
</protein>
<keyword evidence="1" id="KW-0472">Membrane</keyword>
<keyword evidence="2" id="KW-0732">Signal</keyword>
<keyword evidence="1" id="KW-0812">Transmembrane</keyword>
<dbReference type="AlphaFoldDB" id="A0A917PT82"/>
<accession>A0A917PT82</accession>
<evidence type="ECO:0000313" key="3">
    <source>
        <dbReference type="EMBL" id="GGJ90743.1"/>
    </source>
</evidence>
<feature type="signal peptide" evidence="2">
    <location>
        <begin position="1"/>
        <end position="21"/>
    </location>
</feature>
<comment type="caution">
    <text evidence="3">The sequence shown here is derived from an EMBL/GenBank/DDBJ whole genome shotgun (WGS) entry which is preliminary data.</text>
</comment>